<sequence length="294" mass="33000">MDTPEELHLRFAETESPVETHAIRNWRGVSVQFSRLKLPTEYEFQWDGNCHYLAHHDLILADGEMEVLGEKPIAAKDLRDKMTYVPKGQTINGWAAPADRMNAFTVVSFDPAAMEEELAAEFNGPNPVPHIYFQDVELGATMRKLARMMGDERKPASKAYAETLGLTAALEMFRLSHEATSQIFTAGRLTAAQIRLLHDYIDQNLAQDIGLDELASLCGLTRFHFARAFKASFGEPPYQYLMRKRIELARQLLLTTKHPVAEIAAATGFNGASQFGRAFRDLVGQSPLAFRRNA</sequence>
<evidence type="ECO:0000259" key="4">
    <source>
        <dbReference type="PROSITE" id="PS01124"/>
    </source>
</evidence>
<evidence type="ECO:0000313" key="5">
    <source>
        <dbReference type="EMBL" id="MDO6966504.1"/>
    </source>
</evidence>
<dbReference type="Pfam" id="PF12833">
    <property type="entry name" value="HTH_18"/>
    <property type="match status" value="1"/>
</dbReference>
<dbReference type="PROSITE" id="PS00041">
    <property type="entry name" value="HTH_ARAC_FAMILY_1"/>
    <property type="match status" value="1"/>
</dbReference>
<dbReference type="EMBL" id="JAUOZU010000018">
    <property type="protein sequence ID" value="MDO6966504.1"/>
    <property type="molecule type" value="Genomic_DNA"/>
</dbReference>
<dbReference type="SMART" id="SM00342">
    <property type="entry name" value="HTH_ARAC"/>
    <property type="match status" value="1"/>
</dbReference>
<reference evidence="5" key="1">
    <citation type="journal article" date="2015" name="Int. J. Syst. Evol. Microbiol.">
        <title>Rhizobium alvei sp. nov., isolated from a freshwater river.</title>
        <authorList>
            <person name="Sheu S.Y."/>
            <person name="Huang H.W."/>
            <person name="Young C.C."/>
            <person name="Chen W.M."/>
        </authorList>
    </citation>
    <scope>NUCLEOTIDE SEQUENCE</scope>
    <source>
        <strain evidence="5">TNR-22</strain>
    </source>
</reference>
<dbReference type="PROSITE" id="PS01124">
    <property type="entry name" value="HTH_ARAC_FAMILY_2"/>
    <property type="match status" value="1"/>
</dbReference>
<dbReference type="InterPro" id="IPR009057">
    <property type="entry name" value="Homeodomain-like_sf"/>
</dbReference>
<keyword evidence="6" id="KW-1185">Reference proteome</keyword>
<evidence type="ECO:0000256" key="2">
    <source>
        <dbReference type="ARBA" id="ARBA00023125"/>
    </source>
</evidence>
<dbReference type="InterPro" id="IPR050204">
    <property type="entry name" value="AraC_XylS_family_regulators"/>
</dbReference>
<reference evidence="5" key="2">
    <citation type="submission" date="2023-07" db="EMBL/GenBank/DDBJ databases">
        <authorList>
            <person name="Shen H."/>
        </authorList>
    </citation>
    <scope>NUCLEOTIDE SEQUENCE</scope>
    <source>
        <strain evidence="5">TNR-22</strain>
    </source>
</reference>
<gene>
    <name evidence="5" type="ORF">Q4481_21325</name>
</gene>
<proteinExistence type="predicted"/>
<keyword evidence="2" id="KW-0238">DNA-binding</keyword>
<dbReference type="Proteomes" id="UP001174932">
    <property type="component" value="Unassembled WGS sequence"/>
</dbReference>
<keyword evidence="3" id="KW-0804">Transcription</keyword>
<dbReference type="PANTHER" id="PTHR46796">
    <property type="entry name" value="HTH-TYPE TRANSCRIPTIONAL ACTIVATOR RHAS-RELATED"/>
    <property type="match status" value="1"/>
</dbReference>
<evidence type="ECO:0000313" key="6">
    <source>
        <dbReference type="Proteomes" id="UP001174932"/>
    </source>
</evidence>
<comment type="caution">
    <text evidence="5">The sequence shown here is derived from an EMBL/GenBank/DDBJ whole genome shotgun (WGS) entry which is preliminary data.</text>
</comment>
<dbReference type="PANTHER" id="PTHR46796:SF6">
    <property type="entry name" value="ARAC SUBFAMILY"/>
    <property type="match status" value="1"/>
</dbReference>
<keyword evidence="1" id="KW-0805">Transcription regulation</keyword>
<name>A0ABT8YT37_9HYPH</name>
<evidence type="ECO:0000256" key="3">
    <source>
        <dbReference type="ARBA" id="ARBA00023163"/>
    </source>
</evidence>
<protein>
    <submittedName>
        <fullName evidence="5">AraC family transcriptional regulator</fullName>
    </submittedName>
</protein>
<dbReference type="Gene3D" id="1.10.10.60">
    <property type="entry name" value="Homeodomain-like"/>
    <property type="match status" value="2"/>
</dbReference>
<dbReference type="RefSeq" id="WP_304378433.1">
    <property type="nucleotide sequence ID" value="NZ_JAUOZU010000018.1"/>
</dbReference>
<dbReference type="InterPro" id="IPR018060">
    <property type="entry name" value="HTH_AraC"/>
</dbReference>
<dbReference type="InterPro" id="IPR018062">
    <property type="entry name" value="HTH_AraC-typ_CS"/>
</dbReference>
<accession>A0ABT8YT37</accession>
<dbReference type="SUPFAM" id="SSF46689">
    <property type="entry name" value="Homeodomain-like"/>
    <property type="match status" value="2"/>
</dbReference>
<organism evidence="5 6">
    <name type="scientific">Rhizobium alvei</name>
    <dbReference type="NCBI Taxonomy" id="1132659"/>
    <lineage>
        <taxon>Bacteria</taxon>
        <taxon>Pseudomonadati</taxon>
        <taxon>Pseudomonadota</taxon>
        <taxon>Alphaproteobacteria</taxon>
        <taxon>Hyphomicrobiales</taxon>
        <taxon>Rhizobiaceae</taxon>
        <taxon>Rhizobium/Agrobacterium group</taxon>
        <taxon>Rhizobium</taxon>
    </lineage>
</organism>
<feature type="domain" description="HTH araC/xylS-type" evidence="4">
    <location>
        <begin position="195"/>
        <end position="293"/>
    </location>
</feature>
<evidence type="ECO:0000256" key="1">
    <source>
        <dbReference type="ARBA" id="ARBA00023015"/>
    </source>
</evidence>